<accession>A0ACC2UUC5</accession>
<dbReference type="EMBL" id="QTSX02000012">
    <property type="protein sequence ID" value="KAJ9090211.1"/>
    <property type="molecule type" value="Genomic_DNA"/>
</dbReference>
<keyword evidence="2" id="KW-1185">Reference proteome</keyword>
<dbReference type="Proteomes" id="UP001165960">
    <property type="component" value="Unassembled WGS sequence"/>
</dbReference>
<gene>
    <name evidence="1" type="ORF">DSO57_1004789</name>
</gene>
<name>A0ACC2UUC5_9FUNG</name>
<comment type="caution">
    <text evidence="1">The sequence shown here is derived from an EMBL/GenBank/DDBJ whole genome shotgun (WGS) entry which is preliminary data.</text>
</comment>
<evidence type="ECO:0000313" key="1">
    <source>
        <dbReference type="EMBL" id="KAJ9090211.1"/>
    </source>
</evidence>
<sequence>MFPPDSTPVTLVNPPHAFELEFFHPHHHDLPPGHPRVTILPTMKEIPLTSPCPTCLLPRTSASWVLGLANQVVPHTGSWRPLATAVNYLVRIAPIVYMAFQAWLSSPVGVQPDSVMGCDTQVQLLNSKEKVIH</sequence>
<reference evidence="1" key="1">
    <citation type="submission" date="2022-04" db="EMBL/GenBank/DDBJ databases">
        <title>Genome of the entomopathogenic fungus Entomophthora muscae.</title>
        <authorList>
            <person name="Elya C."/>
            <person name="Lovett B.R."/>
            <person name="Lee E."/>
            <person name="Macias A.M."/>
            <person name="Hajek A.E."/>
            <person name="De Bivort B.L."/>
            <person name="Kasson M.T."/>
            <person name="De Fine Licht H.H."/>
            <person name="Stajich J.E."/>
        </authorList>
    </citation>
    <scope>NUCLEOTIDE SEQUENCE</scope>
    <source>
        <strain evidence="1">Berkeley</strain>
    </source>
</reference>
<evidence type="ECO:0000313" key="2">
    <source>
        <dbReference type="Proteomes" id="UP001165960"/>
    </source>
</evidence>
<proteinExistence type="predicted"/>
<organism evidence="1 2">
    <name type="scientific">Entomophthora muscae</name>
    <dbReference type="NCBI Taxonomy" id="34485"/>
    <lineage>
        <taxon>Eukaryota</taxon>
        <taxon>Fungi</taxon>
        <taxon>Fungi incertae sedis</taxon>
        <taxon>Zoopagomycota</taxon>
        <taxon>Entomophthoromycotina</taxon>
        <taxon>Entomophthoromycetes</taxon>
        <taxon>Entomophthorales</taxon>
        <taxon>Entomophthoraceae</taxon>
        <taxon>Entomophthora</taxon>
    </lineage>
</organism>
<protein>
    <submittedName>
        <fullName evidence="1">Uncharacterized protein</fullName>
    </submittedName>
</protein>